<evidence type="ECO:0000313" key="2">
    <source>
        <dbReference type="Proteomes" id="UP000799770"/>
    </source>
</evidence>
<name>A0A6A5YU95_9PLEO</name>
<dbReference type="SUPFAM" id="SSF52047">
    <property type="entry name" value="RNI-like"/>
    <property type="match status" value="1"/>
</dbReference>
<dbReference type="Proteomes" id="UP000799770">
    <property type="component" value="Unassembled WGS sequence"/>
</dbReference>
<gene>
    <name evidence="1" type="ORF">BDV96DRAFT_583816</name>
</gene>
<organism evidence="1 2">
    <name type="scientific">Lophiotrema nucula</name>
    <dbReference type="NCBI Taxonomy" id="690887"/>
    <lineage>
        <taxon>Eukaryota</taxon>
        <taxon>Fungi</taxon>
        <taxon>Dikarya</taxon>
        <taxon>Ascomycota</taxon>
        <taxon>Pezizomycotina</taxon>
        <taxon>Dothideomycetes</taxon>
        <taxon>Pleosporomycetidae</taxon>
        <taxon>Pleosporales</taxon>
        <taxon>Lophiotremataceae</taxon>
        <taxon>Lophiotrema</taxon>
    </lineage>
</organism>
<dbReference type="InterPro" id="IPR032675">
    <property type="entry name" value="LRR_dom_sf"/>
</dbReference>
<dbReference type="Gene3D" id="3.80.10.10">
    <property type="entry name" value="Ribonuclease Inhibitor"/>
    <property type="match status" value="1"/>
</dbReference>
<proteinExistence type="predicted"/>
<dbReference type="AlphaFoldDB" id="A0A6A5YU95"/>
<protein>
    <submittedName>
        <fullName evidence="1">Uncharacterized protein</fullName>
    </submittedName>
</protein>
<sequence>MKLLLLRLFWDAKVSGRPRLLKCIRSITLNWPTDIRIQTQHQFEDYDLEPLFVMNSHLDIRIQTEDQFEDYDVKPLGQDLTSEFARNRPAIWNFIKTKVVGMDSKHTSKWYNELESDFDAGLAFLLAASPNLSHIYFDHSNDFAETFQHTYRFMQFSTTATYSHQQRLLPRLRHFEIKGGRRLMKVPSAIHIHPSTQVLRLDMLNIKELALSRHDNTTTPPSLRRLELSSVNIEKDLLETLLQSDICSNLRILRLDTLWLNYAAIPKQQWKTYSYALLTNILKEHQPHLEEFSLTQNFSKHKYRNHQILGSLSSLTTLKRLRVDFPILTHLPLVHLSSLLPPHLESLHLTDIPFCDIGTFLIPEVLYPYRTGNLRKRPLKELFLYTKVNDFDMREHLNVLECLQRRSDKWIKHGLDFRVYRTADAKEVQLVVEPGCRAFRTGEYLRGIRKRTIKWEN</sequence>
<accession>A0A6A5YU95</accession>
<keyword evidence="2" id="KW-1185">Reference proteome</keyword>
<reference evidence="1" key="1">
    <citation type="journal article" date="2020" name="Stud. Mycol.">
        <title>101 Dothideomycetes genomes: a test case for predicting lifestyles and emergence of pathogens.</title>
        <authorList>
            <person name="Haridas S."/>
            <person name="Albert R."/>
            <person name="Binder M."/>
            <person name="Bloem J."/>
            <person name="Labutti K."/>
            <person name="Salamov A."/>
            <person name="Andreopoulos B."/>
            <person name="Baker S."/>
            <person name="Barry K."/>
            <person name="Bills G."/>
            <person name="Bluhm B."/>
            <person name="Cannon C."/>
            <person name="Castanera R."/>
            <person name="Culley D."/>
            <person name="Daum C."/>
            <person name="Ezra D."/>
            <person name="Gonzalez J."/>
            <person name="Henrissat B."/>
            <person name="Kuo A."/>
            <person name="Liang C."/>
            <person name="Lipzen A."/>
            <person name="Lutzoni F."/>
            <person name="Magnuson J."/>
            <person name="Mondo S."/>
            <person name="Nolan M."/>
            <person name="Ohm R."/>
            <person name="Pangilinan J."/>
            <person name="Park H.-J."/>
            <person name="Ramirez L."/>
            <person name="Alfaro M."/>
            <person name="Sun H."/>
            <person name="Tritt A."/>
            <person name="Yoshinaga Y."/>
            <person name="Zwiers L.-H."/>
            <person name="Turgeon B."/>
            <person name="Goodwin S."/>
            <person name="Spatafora J."/>
            <person name="Crous P."/>
            <person name="Grigoriev I."/>
        </authorList>
    </citation>
    <scope>NUCLEOTIDE SEQUENCE</scope>
    <source>
        <strain evidence="1">CBS 627.86</strain>
    </source>
</reference>
<evidence type="ECO:0000313" key="1">
    <source>
        <dbReference type="EMBL" id="KAF2110324.1"/>
    </source>
</evidence>
<dbReference type="EMBL" id="ML977338">
    <property type="protein sequence ID" value="KAF2110324.1"/>
    <property type="molecule type" value="Genomic_DNA"/>
</dbReference>